<reference evidence="1" key="1">
    <citation type="submission" date="2014-09" db="EMBL/GenBank/DDBJ databases">
        <authorList>
            <person name="Magalhaes I.L.F."/>
            <person name="Oliveira U."/>
            <person name="Santos F.R."/>
            <person name="Vidigal T.H.D.A."/>
            <person name="Brescovit A.D."/>
            <person name="Santos A.J."/>
        </authorList>
    </citation>
    <scope>NUCLEOTIDE SEQUENCE</scope>
    <source>
        <tissue evidence="1">Shoot tissue taken approximately 20 cm above the soil surface</tissue>
    </source>
</reference>
<dbReference type="AlphaFoldDB" id="A0A0A9AAJ9"/>
<dbReference type="EMBL" id="GBRH01253828">
    <property type="protein sequence ID" value="JAD44067.1"/>
    <property type="molecule type" value="Transcribed_RNA"/>
</dbReference>
<proteinExistence type="predicted"/>
<name>A0A0A9AAJ9_ARUDO</name>
<sequence>MRGQASWTRAWAAACWCCPPGAALLFPAAGARWFLLATAC</sequence>
<accession>A0A0A9AAJ9</accession>
<organism evidence="1">
    <name type="scientific">Arundo donax</name>
    <name type="common">Giant reed</name>
    <name type="synonym">Donax arundinaceus</name>
    <dbReference type="NCBI Taxonomy" id="35708"/>
    <lineage>
        <taxon>Eukaryota</taxon>
        <taxon>Viridiplantae</taxon>
        <taxon>Streptophyta</taxon>
        <taxon>Embryophyta</taxon>
        <taxon>Tracheophyta</taxon>
        <taxon>Spermatophyta</taxon>
        <taxon>Magnoliopsida</taxon>
        <taxon>Liliopsida</taxon>
        <taxon>Poales</taxon>
        <taxon>Poaceae</taxon>
        <taxon>PACMAD clade</taxon>
        <taxon>Arundinoideae</taxon>
        <taxon>Arundineae</taxon>
        <taxon>Arundo</taxon>
    </lineage>
</organism>
<protein>
    <submittedName>
        <fullName evidence="1">Uncharacterized protein</fullName>
    </submittedName>
</protein>
<reference evidence="1" key="2">
    <citation type="journal article" date="2015" name="Data Brief">
        <title>Shoot transcriptome of the giant reed, Arundo donax.</title>
        <authorList>
            <person name="Barrero R.A."/>
            <person name="Guerrero F.D."/>
            <person name="Moolhuijzen P."/>
            <person name="Goolsby J.A."/>
            <person name="Tidwell J."/>
            <person name="Bellgard S.E."/>
            <person name="Bellgard M.I."/>
        </authorList>
    </citation>
    <scope>NUCLEOTIDE SEQUENCE</scope>
    <source>
        <tissue evidence="1">Shoot tissue taken approximately 20 cm above the soil surface</tissue>
    </source>
</reference>
<evidence type="ECO:0000313" key="1">
    <source>
        <dbReference type="EMBL" id="JAD44067.1"/>
    </source>
</evidence>